<gene>
    <name evidence="2" type="ORF">TCIL3000_11_2440</name>
</gene>
<evidence type="ECO:0000313" key="2">
    <source>
        <dbReference type="EMBL" id="CCC94852.1"/>
    </source>
</evidence>
<protein>
    <submittedName>
        <fullName evidence="2">Uncharacterized protein</fullName>
    </submittedName>
</protein>
<reference evidence="2" key="1">
    <citation type="journal article" date="2012" name="Proc. Natl. Acad. Sci. U.S.A.">
        <title>Antigenic diversity is generated by distinct evolutionary mechanisms in African trypanosome species.</title>
        <authorList>
            <person name="Jackson A.P."/>
            <person name="Berry A."/>
            <person name="Aslett M."/>
            <person name="Allison H.C."/>
            <person name="Burton P."/>
            <person name="Vavrova-Anderson J."/>
            <person name="Brown R."/>
            <person name="Browne H."/>
            <person name="Corton N."/>
            <person name="Hauser H."/>
            <person name="Gamble J."/>
            <person name="Gilderthorp R."/>
            <person name="Marcello L."/>
            <person name="McQuillan J."/>
            <person name="Otto T.D."/>
            <person name="Quail M.A."/>
            <person name="Sanders M.J."/>
            <person name="van Tonder A."/>
            <person name="Ginger M.L."/>
            <person name="Field M.C."/>
            <person name="Barry J.D."/>
            <person name="Hertz-Fowler C."/>
            <person name="Berriman M."/>
        </authorList>
    </citation>
    <scope>NUCLEOTIDE SEQUENCE</scope>
    <source>
        <strain evidence="2">IL3000</strain>
    </source>
</reference>
<organism evidence="2">
    <name type="scientific">Trypanosoma congolense (strain IL3000)</name>
    <dbReference type="NCBI Taxonomy" id="1068625"/>
    <lineage>
        <taxon>Eukaryota</taxon>
        <taxon>Discoba</taxon>
        <taxon>Euglenozoa</taxon>
        <taxon>Kinetoplastea</taxon>
        <taxon>Metakinetoplastina</taxon>
        <taxon>Trypanosomatida</taxon>
        <taxon>Trypanosomatidae</taxon>
        <taxon>Trypanosoma</taxon>
        <taxon>Nannomonas</taxon>
    </lineage>
</organism>
<accession>G0UZN3</accession>
<keyword evidence="1" id="KW-0812">Transmembrane</keyword>
<dbReference type="EMBL" id="HE575324">
    <property type="protein sequence ID" value="CCC94852.1"/>
    <property type="molecule type" value="Genomic_DNA"/>
</dbReference>
<keyword evidence="1" id="KW-0472">Membrane</keyword>
<feature type="transmembrane region" description="Helical" evidence="1">
    <location>
        <begin position="20"/>
        <end position="42"/>
    </location>
</feature>
<dbReference type="AlphaFoldDB" id="G0UZN3"/>
<proteinExistence type="predicted"/>
<keyword evidence="1" id="KW-1133">Transmembrane helix</keyword>
<sequence length="105" mass="11794">MLNDGRSEAMKQGGKLYKFIIFVIIIHVMGSLFVAVILLTPLPQLCFLPSFRTANWWRQRIGGPSSLGSLPFLYCSVKAQCGSTLFLRRVHPLCWSHLTVCALEP</sequence>
<name>G0UZN3_TRYCI</name>
<evidence type="ECO:0000256" key="1">
    <source>
        <dbReference type="SAM" id="Phobius"/>
    </source>
</evidence>